<feature type="active site" evidence="6">
    <location>
        <position position="101"/>
    </location>
</feature>
<dbReference type="Gene3D" id="3.40.50.150">
    <property type="entry name" value="Vaccinia Virus protein VP39"/>
    <property type="match status" value="1"/>
</dbReference>
<keyword evidence="4 6" id="KW-0949">S-adenosyl-L-methionine</keyword>
<evidence type="ECO:0000256" key="1">
    <source>
        <dbReference type="ARBA" id="ARBA00011975"/>
    </source>
</evidence>
<feature type="region of interest" description="Disordered" evidence="7">
    <location>
        <begin position="95"/>
        <end position="119"/>
    </location>
</feature>
<dbReference type="AlphaFoldDB" id="G8TZ93"/>
<organism evidence="8 9">
    <name type="scientific">Sulfobacillus acidophilus (strain ATCC 700253 / DSM 10332 / NAL)</name>
    <dbReference type="NCBI Taxonomy" id="679936"/>
    <lineage>
        <taxon>Bacteria</taxon>
        <taxon>Bacillati</taxon>
        <taxon>Bacillota</taxon>
        <taxon>Clostridia</taxon>
        <taxon>Eubacteriales</taxon>
        <taxon>Clostridiales Family XVII. Incertae Sedis</taxon>
        <taxon>Sulfobacillus</taxon>
    </lineage>
</organism>
<keyword evidence="2 6" id="KW-0489">Methyltransferase</keyword>
<sequence>MPVTSEVRDFLHVDPPVIPGNRTAVSLFSGAGLSDMGYELAGFHFQINVELNVQRCQVGQPNFPGSTWINGDVRDVTDIIVQVYQKKTRRPLDLLTVTPPCQGMSSSNPSRGRRHSPQAELHEERNKLLLAAVPVAQSLNPKIIVAENVRQILTLQIWEGDQRKLLVDVFKKRLPNYAVFTGVIQAADYGIPQNRRRGLIVAIRRDQPWLDALIDRGLLPWPVPTHAENPESNRKSWISLKDWFDSMNYEPLDGSSPRTSRGTDPLHYVPHYDDDRYLWIRDIPPYSGRNAYQNSRCPSCGHDPVPEGLAYCNACGGIMRNRPYVLDKETAKVRLVKGFASSYRRMNAYGPAPTITTNSSSIGSDFKIHPWENRVLSIRECADLQTVPRFFDWSWALTTGHPYTIRQVVGEALPTYFTYLHGKVLARLLIGEPPHESWLARADNRRLREMPTEHIDILGDHCEAIEPCM</sequence>
<dbReference type="Gene3D" id="3.90.120.10">
    <property type="entry name" value="DNA Methylase, subunit A, domain 2"/>
    <property type="match status" value="1"/>
</dbReference>
<dbReference type="GO" id="GO:0032259">
    <property type="term" value="P:methylation"/>
    <property type="evidence" value="ECO:0007669"/>
    <property type="project" value="UniProtKB-KW"/>
</dbReference>
<reference evidence="8 9" key="2">
    <citation type="journal article" date="2012" name="Stand. Genomic Sci.">
        <title>Complete genome sequence of the moderately thermophilic mineral-sulfide-oxidizing firmicute Sulfobacillus acidophilus type strain (NAL(T)).</title>
        <authorList>
            <person name="Anderson I."/>
            <person name="Chertkov O."/>
            <person name="Chen A."/>
            <person name="Saunders E."/>
            <person name="Lapidus A."/>
            <person name="Nolan M."/>
            <person name="Lucas S."/>
            <person name="Hammon N."/>
            <person name="Deshpande S."/>
            <person name="Cheng J.F."/>
            <person name="Han C."/>
            <person name="Tapia R."/>
            <person name="Goodwin L.A."/>
            <person name="Pitluck S."/>
            <person name="Liolios K."/>
            <person name="Pagani I."/>
            <person name="Ivanova N."/>
            <person name="Mikhailova N."/>
            <person name="Pati A."/>
            <person name="Palaniappan K."/>
            <person name="Land M."/>
            <person name="Pan C."/>
            <person name="Rohde M."/>
            <person name="Pukall R."/>
            <person name="Goker M."/>
            <person name="Detter J.C."/>
            <person name="Woyke T."/>
            <person name="Bristow J."/>
            <person name="Eisen J.A."/>
            <person name="Markowitz V."/>
            <person name="Hugenholtz P."/>
            <person name="Kyrpides N.C."/>
            <person name="Klenk H.P."/>
            <person name="Mavromatis K."/>
        </authorList>
    </citation>
    <scope>NUCLEOTIDE SEQUENCE [LARGE SCALE GENOMIC DNA]</scope>
    <source>
        <strain evidence="9">ATCC 700253 / DSM 10332 / NAL</strain>
    </source>
</reference>
<evidence type="ECO:0000313" key="9">
    <source>
        <dbReference type="Proteomes" id="UP000005439"/>
    </source>
</evidence>
<protein>
    <recommendedName>
        <fullName evidence="1">DNA (cytosine-5-)-methyltransferase</fullName>
        <ecNumber evidence="1">2.1.1.37</ecNumber>
    </recommendedName>
</protein>
<accession>G8TZ93</accession>
<dbReference type="EMBL" id="CP003179">
    <property type="protein sequence ID" value="AEW04062.1"/>
    <property type="molecule type" value="Genomic_DNA"/>
</dbReference>
<dbReference type="Pfam" id="PF00145">
    <property type="entry name" value="DNA_methylase"/>
    <property type="match status" value="1"/>
</dbReference>
<evidence type="ECO:0000256" key="4">
    <source>
        <dbReference type="ARBA" id="ARBA00022691"/>
    </source>
</evidence>
<dbReference type="GO" id="GO:0003886">
    <property type="term" value="F:DNA (cytosine-5-)-methyltransferase activity"/>
    <property type="evidence" value="ECO:0007669"/>
    <property type="project" value="UniProtKB-EC"/>
</dbReference>
<evidence type="ECO:0000313" key="8">
    <source>
        <dbReference type="EMBL" id="AEW04062.1"/>
    </source>
</evidence>
<evidence type="ECO:0000256" key="7">
    <source>
        <dbReference type="SAM" id="MobiDB-lite"/>
    </source>
</evidence>
<evidence type="ECO:0000256" key="5">
    <source>
        <dbReference type="ARBA" id="ARBA00022747"/>
    </source>
</evidence>
<dbReference type="PROSITE" id="PS51679">
    <property type="entry name" value="SAM_MT_C5"/>
    <property type="match status" value="1"/>
</dbReference>
<dbReference type="HOGENOM" id="CLU_006958_2_2_9"/>
<dbReference type="InterPro" id="IPR029063">
    <property type="entry name" value="SAM-dependent_MTases_sf"/>
</dbReference>
<dbReference type="KEGG" id="sap:Sulac_0521"/>
<dbReference type="GO" id="GO:0009307">
    <property type="term" value="P:DNA restriction-modification system"/>
    <property type="evidence" value="ECO:0007669"/>
    <property type="project" value="UniProtKB-KW"/>
</dbReference>
<keyword evidence="3 6" id="KW-0808">Transferase</keyword>
<proteinExistence type="inferred from homology"/>
<dbReference type="Proteomes" id="UP000005439">
    <property type="component" value="Chromosome"/>
</dbReference>
<evidence type="ECO:0000256" key="3">
    <source>
        <dbReference type="ARBA" id="ARBA00022679"/>
    </source>
</evidence>
<dbReference type="GO" id="GO:0044027">
    <property type="term" value="P:negative regulation of gene expression via chromosomal CpG island methylation"/>
    <property type="evidence" value="ECO:0007669"/>
    <property type="project" value="TreeGrafter"/>
</dbReference>
<dbReference type="PRINTS" id="PR00105">
    <property type="entry name" value="C5METTRFRASE"/>
</dbReference>
<dbReference type="InterPro" id="IPR001525">
    <property type="entry name" value="C5_MeTfrase"/>
</dbReference>
<evidence type="ECO:0000256" key="2">
    <source>
        <dbReference type="ARBA" id="ARBA00022603"/>
    </source>
</evidence>
<comment type="similarity">
    <text evidence="6">Belongs to the class I-like SAM-binding methyltransferase superfamily. C5-methyltransferase family.</text>
</comment>
<dbReference type="REBASE" id="45591">
    <property type="entry name" value="M.Sac10332ORF521P"/>
</dbReference>
<dbReference type="SUPFAM" id="SSF53335">
    <property type="entry name" value="S-adenosyl-L-methionine-dependent methyltransferases"/>
    <property type="match status" value="1"/>
</dbReference>
<dbReference type="PATRIC" id="fig|679936.5.peg.546"/>
<dbReference type="STRING" id="679936.Sulac_0521"/>
<dbReference type="EC" id="2.1.1.37" evidence="1"/>
<evidence type="ECO:0000256" key="6">
    <source>
        <dbReference type="PROSITE-ProRule" id="PRU01016"/>
    </source>
</evidence>
<keyword evidence="5" id="KW-0680">Restriction system</keyword>
<reference evidence="9" key="1">
    <citation type="submission" date="2011-12" db="EMBL/GenBank/DDBJ databases">
        <title>The complete genome of chromosome of Sulfobacillus acidophilus DSM 10332.</title>
        <authorList>
            <person name="Lucas S."/>
            <person name="Han J."/>
            <person name="Lapidus A."/>
            <person name="Bruce D."/>
            <person name="Goodwin L."/>
            <person name="Pitluck S."/>
            <person name="Peters L."/>
            <person name="Kyrpides N."/>
            <person name="Mavromatis K."/>
            <person name="Ivanova N."/>
            <person name="Mikhailova N."/>
            <person name="Chertkov O."/>
            <person name="Saunders E."/>
            <person name="Detter J.C."/>
            <person name="Tapia R."/>
            <person name="Han C."/>
            <person name="Land M."/>
            <person name="Hauser L."/>
            <person name="Markowitz V."/>
            <person name="Cheng J.-F."/>
            <person name="Hugenholtz P."/>
            <person name="Woyke T."/>
            <person name="Wu D."/>
            <person name="Pukall R."/>
            <person name="Gehrich-Schroeter G."/>
            <person name="Schneider S."/>
            <person name="Klenk H.-P."/>
            <person name="Eisen J.A."/>
        </authorList>
    </citation>
    <scope>NUCLEOTIDE SEQUENCE [LARGE SCALE GENOMIC DNA]</scope>
    <source>
        <strain evidence="9">ATCC 700253 / DSM 10332 / NAL</strain>
    </source>
</reference>
<keyword evidence="9" id="KW-1185">Reference proteome</keyword>
<dbReference type="PANTHER" id="PTHR10629">
    <property type="entry name" value="CYTOSINE-SPECIFIC METHYLTRANSFERASE"/>
    <property type="match status" value="1"/>
</dbReference>
<gene>
    <name evidence="8" type="ordered locus">Sulac_0521</name>
</gene>
<dbReference type="PANTHER" id="PTHR10629:SF52">
    <property type="entry name" value="DNA (CYTOSINE-5)-METHYLTRANSFERASE 1"/>
    <property type="match status" value="1"/>
</dbReference>
<name>G8TZ93_SULAD</name>
<dbReference type="GO" id="GO:0003677">
    <property type="term" value="F:DNA binding"/>
    <property type="evidence" value="ECO:0007669"/>
    <property type="project" value="TreeGrafter"/>
</dbReference>
<dbReference type="InterPro" id="IPR050390">
    <property type="entry name" value="C5-Methyltransferase"/>
</dbReference>